<accession>A0ABZ0VZJ4</accession>
<name>A0ABZ0VZJ4_9BACT</name>
<feature type="transmembrane region" description="Helical" evidence="1">
    <location>
        <begin position="21"/>
        <end position="40"/>
    </location>
</feature>
<dbReference type="EMBL" id="CP139960">
    <property type="protein sequence ID" value="WQD36351.1"/>
    <property type="molecule type" value="Genomic_DNA"/>
</dbReference>
<evidence type="ECO:0000313" key="2">
    <source>
        <dbReference type="EMBL" id="WQD36351.1"/>
    </source>
</evidence>
<proteinExistence type="predicted"/>
<organism evidence="2 3">
    <name type="scientific">Niabella yanshanensis</name>
    <dbReference type="NCBI Taxonomy" id="577386"/>
    <lineage>
        <taxon>Bacteria</taxon>
        <taxon>Pseudomonadati</taxon>
        <taxon>Bacteroidota</taxon>
        <taxon>Chitinophagia</taxon>
        <taxon>Chitinophagales</taxon>
        <taxon>Chitinophagaceae</taxon>
        <taxon>Niabella</taxon>
    </lineage>
</organism>
<feature type="transmembrane region" description="Helical" evidence="1">
    <location>
        <begin position="60"/>
        <end position="79"/>
    </location>
</feature>
<dbReference type="InterPro" id="IPR021448">
    <property type="entry name" value="DUF3098"/>
</dbReference>
<keyword evidence="1" id="KW-1133">Transmembrane helix</keyword>
<keyword evidence="1" id="KW-0812">Transmembrane</keyword>
<evidence type="ECO:0000313" key="3">
    <source>
        <dbReference type="Proteomes" id="UP001325680"/>
    </source>
</evidence>
<sequence>MAENTVTTSASSPALFGKSNYMWMLLGVVVIALGMFLMAGGRSENPAEFKPEEVYSTTRITVAPILIFIGLAIECYAIFKKSK</sequence>
<protein>
    <submittedName>
        <fullName evidence="2">DUF3098 domain-containing protein</fullName>
    </submittedName>
</protein>
<dbReference type="RefSeq" id="WP_114789999.1">
    <property type="nucleotide sequence ID" value="NZ_CP139960.1"/>
</dbReference>
<keyword evidence="3" id="KW-1185">Reference proteome</keyword>
<keyword evidence="1" id="KW-0472">Membrane</keyword>
<reference evidence="2 3" key="1">
    <citation type="submission" date="2023-12" db="EMBL/GenBank/DDBJ databases">
        <title>Genome sequencing and assembly of bacterial species from a model synthetic community.</title>
        <authorList>
            <person name="Hogle S.L."/>
        </authorList>
    </citation>
    <scope>NUCLEOTIDE SEQUENCE [LARGE SCALE GENOMIC DNA]</scope>
    <source>
        <strain evidence="2 3">HAMBI_3031</strain>
    </source>
</reference>
<gene>
    <name evidence="2" type="ORF">U0035_11815</name>
</gene>
<evidence type="ECO:0000256" key="1">
    <source>
        <dbReference type="SAM" id="Phobius"/>
    </source>
</evidence>
<dbReference type="Proteomes" id="UP001325680">
    <property type="component" value="Chromosome"/>
</dbReference>
<dbReference type="Pfam" id="PF11297">
    <property type="entry name" value="DUF3098"/>
    <property type="match status" value="1"/>
</dbReference>